<keyword evidence="2" id="KW-1185">Reference proteome</keyword>
<name>B0DWH4_LACBS</name>
<dbReference type="EMBL" id="DS547143">
    <property type="protein sequence ID" value="EDR01091.1"/>
    <property type="molecule type" value="Genomic_DNA"/>
</dbReference>
<dbReference type="HOGENOM" id="CLU_1289127_0_0_1"/>
<reference evidence="1 2" key="1">
    <citation type="journal article" date="2008" name="Nature">
        <title>The genome of Laccaria bicolor provides insights into mycorrhizal symbiosis.</title>
        <authorList>
            <person name="Martin F."/>
            <person name="Aerts A."/>
            <person name="Ahren D."/>
            <person name="Brun A."/>
            <person name="Danchin E.G.J."/>
            <person name="Duchaussoy F."/>
            <person name="Gibon J."/>
            <person name="Kohler A."/>
            <person name="Lindquist E."/>
            <person name="Pereda V."/>
            <person name="Salamov A."/>
            <person name="Shapiro H.J."/>
            <person name="Wuyts J."/>
            <person name="Blaudez D."/>
            <person name="Buee M."/>
            <person name="Brokstein P."/>
            <person name="Canbaeck B."/>
            <person name="Cohen D."/>
            <person name="Courty P.E."/>
            <person name="Coutinho P.M."/>
            <person name="Delaruelle C."/>
            <person name="Detter J.C."/>
            <person name="Deveau A."/>
            <person name="DiFazio S."/>
            <person name="Duplessis S."/>
            <person name="Fraissinet-Tachet L."/>
            <person name="Lucic E."/>
            <person name="Frey-Klett P."/>
            <person name="Fourrey C."/>
            <person name="Feussner I."/>
            <person name="Gay G."/>
            <person name="Grimwood J."/>
            <person name="Hoegger P.J."/>
            <person name="Jain P."/>
            <person name="Kilaru S."/>
            <person name="Labbe J."/>
            <person name="Lin Y.C."/>
            <person name="Legue V."/>
            <person name="Le Tacon F."/>
            <person name="Marmeisse R."/>
            <person name="Melayah D."/>
            <person name="Montanini B."/>
            <person name="Muratet M."/>
            <person name="Nehls U."/>
            <person name="Niculita-Hirzel H."/>
            <person name="Oudot-Le Secq M.P."/>
            <person name="Peter M."/>
            <person name="Quesneville H."/>
            <person name="Rajashekar B."/>
            <person name="Reich M."/>
            <person name="Rouhier N."/>
            <person name="Schmutz J."/>
            <person name="Yin T."/>
            <person name="Chalot M."/>
            <person name="Henrissat B."/>
            <person name="Kuees U."/>
            <person name="Lucas S."/>
            <person name="Van de Peer Y."/>
            <person name="Podila G.K."/>
            <person name="Polle A."/>
            <person name="Pukkila P.J."/>
            <person name="Richardson P.M."/>
            <person name="Rouze P."/>
            <person name="Sanders I.R."/>
            <person name="Stajich J.E."/>
            <person name="Tunlid A."/>
            <person name="Tuskan G."/>
            <person name="Grigoriev I.V."/>
        </authorList>
    </citation>
    <scope>NUCLEOTIDE SEQUENCE [LARGE SCALE GENOMIC DNA]</scope>
    <source>
        <strain evidence="2">S238N-H82 / ATCC MYA-4686</strain>
    </source>
</reference>
<dbReference type="AlphaFoldDB" id="B0DWH4"/>
<organism evidence="2">
    <name type="scientific">Laccaria bicolor (strain S238N-H82 / ATCC MYA-4686)</name>
    <name type="common">Bicoloured deceiver</name>
    <name type="synonym">Laccaria laccata var. bicolor</name>
    <dbReference type="NCBI Taxonomy" id="486041"/>
    <lineage>
        <taxon>Eukaryota</taxon>
        <taxon>Fungi</taxon>
        <taxon>Dikarya</taxon>
        <taxon>Basidiomycota</taxon>
        <taxon>Agaricomycotina</taxon>
        <taxon>Agaricomycetes</taxon>
        <taxon>Agaricomycetidae</taxon>
        <taxon>Agaricales</taxon>
        <taxon>Agaricineae</taxon>
        <taxon>Hydnangiaceae</taxon>
        <taxon>Laccaria</taxon>
    </lineage>
</organism>
<dbReference type="GeneID" id="6083905"/>
<dbReference type="RefSeq" id="XP_001888310.1">
    <property type="nucleotide sequence ID" value="XM_001888275.1"/>
</dbReference>
<accession>B0DWH4</accession>
<protein>
    <submittedName>
        <fullName evidence="1">Predicted protein</fullName>
    </submittedName>
</protein>
<dbReference type="Proteomes" id="UP000001194">
    <property type="component" value="Unassembled WGS sequence"/>
</dbReference>
<evidence type="ECO:0000313" key="2">
    <source>
        <dbReference type="Proteomes" id="UP000001194"/>
    </source>
</evidence>
<sequence>MHELKFATIHEVGDQSVFHRMRQRSTDMTTTAWCGMLGAPVRTLVARSFPAPECAEISTLRPSRRDISFPHKTLPSVRTAGVKVVGACFPVAATCYVLGLGADTNGTFTHSHTLPDNRSRQILTAEGLYNSMSMIGSDCGFYPTFTSRTSTFQASSQVTTPNGPTVQRAGMLPGARSSLFKIDAISRQTERPNFNQGFLTASFRSSTQNYARTT</sequence>
<gene>
    <name evidence="1" type="ORF">LACBIDRAFT_333605</name>
</gene>
<proteinExistence type="predicted"/>
<dbReference type="KEGG" id="lbc:LACBIDRAFT_333605"/>
<dbReference type="InParanoid" id="B0DWH4"/>
<evidence type="ECO:0000313" key="1">
    <source>
        <dbReference type="EMBL" id="EDR01091.1"/>
    </source>
</evidence>